<keyword evidence="2" id="KW-0067">ATP-binding</keyword>
<protein>
    <submittedName>
        <fullName evidence="5">AMP-binding protein</fullName>
    </submittedName>
</protein>
<dbReference type="GO" id="GO:0004467">
    <property type="term" value="F:long-chain fatty acid-CoA ligase activity"/>
    <property type="evidence" value="ECO:0007669"/>
    <property type="project" value="UniProtKB-EC"/>
</dbReference>
<accession>A0AB33IQX7</accession>
<dbReference type="InterPro" id="IPR020845">
    <property type="entry name" value="AMP-binding_CS"/>
</dbReference>
<dbReference type="Pfam" id="PF23562">
    <property type="entry name" value="AMP-binding_C_3"/>
    <property type="match status" value="1"/>
</dbReference>
<feature type="domain" description="AMP-dependent synthetase/ligase" evidence="4">
    <location>
        <begin position="21"/>
        <end position="413"/>
    </location>
</feature>
<dbReference type="Gene3D" id="3.40.50.12780">
    <property type="entry name" value="N-terminal domain of ligase-like"/>
    <property type="match status" value="1"/>
</dbReference>
<comment type="catalytic activity">
    <reaction evidence="3">
        <text>a long-chain fatty acid + ATP + CoA = a long-chain fatty acyl-CoA + AMP + diphosphate</text>
        <dbReference type="Rhea" id="RHEA:15421"/>
        <dbReference type="ChEBI" id="CHEBI:30616"/>
        <dbReference type="ChEBI" id="CHEBI:33019"/>
        <dbReference type="ChEBI" id="CHEBI:57287"/>
        <dbReference type="ChEBI" id="CHEBI:57560"/>
        <dbReference type="ChEBI" id="CHEBI:83139"/>
        <dbReference type="ChEBI" id="CHEBI:456215"/>
        <dbReference type="EC" id="6.2.1.3"/>
    </reaction>
    <physiologicalReaction direction="left-to-right" evidence="3">
        <dbReference type="Rhea" id="RHEA:15422"/>
    </physiologicalReaction>
</comment>
<reference evidence="5" key="1">
    <citation type="submission" date="2024-07" db="EMBL/GenBank/DDBJ databases">
        <title>Complete genome sequence of Prevotella sp. YM-2024 GTC17253.</title>
        <authorList>
            <person name="Hayashi M."/>
            <person name="Muto Y."/>
            <person name="Tanaka K."/>
            <person name="Niwa H."/>
        </authorList>
    </citation>
    <scope>NUCLEOTIDE SEQUENCE</scope>
    <source>
        <strain evidence="5">GTC17253</strain>
    </source>
</reference>
<evidence type="ECO:0000313" key="5">
    <source>
        <dbReference type="EMBL" id="BFO70313.1"/>
    </source>
</evidence>
<evidence type="ECO:0000256" key="2">
    <source>
        <dbReference type="ARBA" id="ARBA00022840"/>
    </source>
</evidence>
<dbReference type="InterPro" id="IPR045851">
    <property type="entry name" value="AMP-bd_C_sf"/>
</dbReference>
<dbReference type="SUPFAM" id="SSF56801">
    <property type="entry name" value="Acetyl-CoA synthetase-like"/>
    <property type="match status" value="1"/>
</dbReference>
<dbReference type="PANTHER" id="PTHR43272">
    <property type="entry name" value="LONG-CHAIN-FATTY-ACID--COA LIGASE"/>
    <property type="match status" value="1"/>
</dbReference>
<sequence>MTGNIPSFNALIQKSIVDHWEQDALTDFKGMTLQYHDVARKIEKLHIMFENCGIVKGDKIAIAGRNSANWAVAFLATLTYGAVAVPILHEFTADQIHNIVNHSESKLLFAGDVVSTEIDATKMPELEGIIYLPDSSLILSRTDKLTYAREHLNEMFGKKFPKYYRKEHVNYYIEQSPDELALINYTSGTTGFSKGVMIPYRALWSNFDFAQQVLGQHLKGGSKVISILPMAHMYGMAFEFLFEFNKGCHIYYLTRMPSPAIIAQAFSEVKPDIIIAVPLIIEKIIKKKVFPKIQNNKMRLLLNMPMISKKVKEKICDLVTDAFGGEFYEVIIGGAALNQEVEQFLQQIKFKYTVGYGATECAPIIAYADYQSFVPGSCGRSVVHMEIKIDSLDPVNVPGEILAKGLNVMLGYYKNEEATRQTIDSEGWYHTGDLGTMDEDGNIFIKGRSKNMLLGANGQNIYPEEVEDQLNSMALVSESVVIQDGDKLIGLVYPDYDEAASLSFNNEDLQNVMEQNRQELNQKLPAYCKLSAIEIHKEEFEKTPKKSIKRYLYTR</sequence>
<dbReference type="PROSITE" id="PS00455">
    <property type="entry name" value="AMP_BINDING"/>
    <property type="match status" value="1"/>
</dbReference>
<proteinExistence type="predicted"/>
<organism evidence="5">
    <name type="scientific">Prevotella sp. GTC17253</name>
    <dbReference type="NCBI Taxonomy" id="3236793"/>
    <lineage>
        <taxon>Bacteria</taxon>
        <taxon>Pseudomonadati</taxon>
        <taxon>Bacteroidota</taxon>
        <taxon>Bacteroidia</taxon>
        <taxon>Bacteroidales</taxon>
        <taxon>Prevotellaceae</taxon>
        <taxon>Prevotella</taxon>
    </lineage>
</organism>
<dbReference type="InterPro" id="IPR000873">
    <property type="entry name" value="AMP-dep_synth/lig_dom"/>
</dbReference>
<dbReference type="EMBL" id="AP035785">
    <property type="protein sequence ID" value="BFO70313.1"/>
    <property type="molecule type" value="Genomic_DNA"/>
</dbReference>
<dbReference type="Gene3D" id="3.30.300.30">
    <property type="match status" value="1"/>
</dbReference>
<dbReference type="GO" id="GO:0016020">
    <property type="term" value="C:membrane"/>
    <property type="evidence" value="ECO:0007669"/>
    <property type="project" value="TreeGrafter"/>
</dbReference>
<dbReference type="GO" id="GO:0005524">
    <property type="term" value="F:ATP binding"/>
    <property type="evidence" value="ECO:0007669"/>
    <property type="project" value="UniProtKB-KW"/>
</dbReference>
<dbReference type="AlphaFoldDB" id="A0AB33IQX7"/>
<evidence type="ECO:0000256" key="1">
    <source>
        <dbReference type="ARBA" id="ARBA00022741"/>
    </source>
</evidence>
<dbReference type="PANTHER" id="PTHR43272:SF33">
    <property type="entry name" value="AMP-BINDING DOMAIN-CONTAINING PROTEIN-RELATED"/>
    <property type="match status" value="1"/>
</dbReference>
<keyword evidence="1" id="KW-0547">Nucleotide-binding</keyword>
<evidence type="ECO:0000256" key="3">
    <source>
        <dbReference type="ARBA" id="ARBA00024484"/>
    </source>
</evidence>
<gene>
    <name evidence="5" type="ORF">GTC17253_02790</name>
</gene>
<dbReference type="InterPro" id="IPR042099">
    <property type="entry name" value="ANL_N_sf"/>
</dbReference>
<evidence type="ECO:0000259" key="4">
    <source>
        <dbReference type="Pfam" id="PF00501"/>
    </source>
</evidence>
<name>A0AB33IQX7_9BACT</name>
<dbReference type="Pfam" id="PF00501">
    <property type="entry name" value="AMP-binding"/>
    <property type="match status" value="1"/>
</dbReference>